<dbReference type="PANTHER" id="PTHR30168:SF0">
    <property type="entry name" value="INNER MEMBRANE PROTEIN"/>
    <property type="match status" value="1"/>
</dbReference>
<feature type="compositionally biased region" description="Polar residues" evidence="5">
    <location>
        <begin position="107"/>
        <end position="118"/>
    </location>
</feature>
<keyword evidence="3" id="KW-1133">Transmembrane helix</keyword>
<dbReference type="EMBL" id="VIVK01000001">
    <property type="protein sequence ID" value="TWD81784.1"/>
    <property type="molecule type" value="Genomic_DNA"/>
</dbReference>
<dbReference type="Pfam" id="PF04228">
    <property type="entry name" value="Zn_peptidase"/>
    <property type="match status" value="1"/>
</dbReference>
<keyword evidence="6" id="KW-0378">Hydrolase</keyword>
<dbReference type="Proteomes" id="UP000318380">
    <property type="component" value="Unassembled WGS sequence"/>
</dbReference>
<dbReference type="GO" id="GO:0006508">
    <property type="term" value="P:proteolysis"/>
    <property type="evidence" value="ECO:0007669"/>
    <property type="project" value="UniProtKB-KW"/>
</dbReference>
<organism evidence="6 7">
    <name type="scientific">Kribbella amoyensis</name>
    <dbReference type="NCBI Taxonomy" id="996641"/>
    <lineage>
        <taxon>Bacteria</taxon>
        <taxon>Bacillati</taxon>
        <taxon>Actinomycetota</taxon>
        <taxon>Actinomycetes</taxon>
        <taxon>Propionibacteriales</taxon>
        <taxon>Kribbellaceae</taxon>
        <taxon>Kribbella</taxon>
    </lineage>
</organism>
<reference evidence="6 7" key="1">
    <citation type="submission" date="2019-06" db="EMBL/GenBank/DDBJ databases">
        <title>Sequencing the genomes of 1000 actinobacteria strains.</title>
        <authorList>
            <person name="Klenk H.-P."/>
        </authorList>
    </citation>
    <scope>NUCLEOTIDE SEQUENCE [LARGE SCALE GENOMIC DNA]</scope>
    <source>
        <strain evidence="6 7">DSM 24683</strain>
    </source>
</reference>
<evidence type="ECO:0000256" key="2">
    <source>
        <dbReference type="ARBA" id="ARBA00022692"/>
    </source>
</evidence>
<dbReference type="GO" id="GO:0016020">
    <property type="term" value="C:membrane"/>
    <property type="evidence" value="ECO:0007669"/>
    <property type="project" value="UniProtKB-SubCell"/>
</dbReference>
<dbReference type="GO" id="GO:0008237">
    <property type="term" value="F:metallopeptidase activity"/>
    <property type="evidence" value="ECO:0007669"/>
    <property type="project" value="UniProtKB-KW"/>
</dbReference>
<protein>
    <submittedName>
        <fullName evidence="6">Putative metalloprotease</fullName>
    </submittedName>
</protein>
<keyword evidence="6" id="KW-0482">Metalloprotease</keyword>
<keyword evidence="4" id="KW-0472">Membrane</keyword>
<feature type="region of interest" description="Disordered" evidence="5">
    <location>
        <begin position="1"/>
        <end position="124"/>
    </location>
</feature>
<sequence>MADEPTPATPDPATPRPGHFLPGGAGESTDGTTGTPRQATRQPLALGKAQPVRRPLDPKLRKAAPLPTEPGQTGFGTPPPAPMPGASATPLTRTTQRGGVQSVGWHSASTRGAPQFSAQPPDLKPPRRFSKPLIAGLSVLVLLTVAAGGYGSVRLIDSYDDTVANPLARPSVKQTEPPLPAPPQPTVTVTVKPVPDAVRVKQNKLYAVGKLRSVRCVEPAIKPLSEDAILRYYRALLPCLNKTWAPLVRKAGYPFRAPKLVLYAKGQTACPGETDLAFYCGKDETITMRADQDLKNYRINGEGARVDMLDTLAHEYAHHVQLLTNILISANSREGWATTEAAKLEERRRVELQAGCLAAVFLGANKTTLGLTGRKLDLWQYQVKHSGDEYNPKKKRDHGSRKNHWLWAGPAFTSQNPASCNTFTAPPAKVS</sequence>
<keyword evidence="2" id="KW-0812">Transmembrane</keyword>
<evidence type="ECO:0000256" key="5">
    <source>
        <dbReference type="SAM" id="MobiDB-lite"/>
    </source>
</evidence>
<proteinExistence type="predicted"/>
<keyword evidence="6" id="KW-0645">Protease</keyword>
<comment type="caution">
    <text evidence="6">The sequence shown here is derived from an EMBL/GenBank/DDBJ whole genome shotgun (WGS) entry which is preliminary data.</text>
</comment>
<keyword evidence="7" id="KW-1185">Reference proteome</keyword>
<name>A0A561BSC0_9ACTN</name>
<dbReference type="PANTHER" id="PTHR30168">
    <property type="entry name" value="PUTATIVE MEMBRANE PROTEIN YPFJ"/>
    <property type="match status" value="1"/>
</dbReference>
<comment type="subcellular location">
    <subcellularLocation>
        <location evidence="1">Membrane</location>
        <topology evidence="1">Single-pass membrane protein</topology>
    </subcellularLocation>
</comment>
<dbReference type="OrthoDB" id="3508456at2"/>
<gene>
    <name evidence="6" type="ORF">FB561_2907</name>
</gene>
<feature type="compositionally biased region" description="Polar residues" evidence="5">
    <location>
        <begin position="89"/>
        <end position="99"/>
    </location>
</feature>
<feature type="compositionally biased region" description="Polar residues" evidence="5">
    <location>
        <begin position="29"/>
        <end position="41"/>
    </location>
</feature>
<evidence type="ECO:0000256" key="3">
    <source>
        <dbReference type="ARBA" id="ARBA00022989"/>
    </source>
</evidence>
<evidence type="ECO:0000256" key="1">
    <source>
        <dbReference type="ARBA" id="ARBA00004167"/>
    </source>
</evidence>
<accession>A0A561BSC0</accession>
<evidence type="ECO:0000313" key="7">
    <source>
        <dbReference type="Proteomes" id="UP000318380"/>
    </source>
</evidence>
<evidence type="ECO:0000256" key="4">
    <source>
        <dbReference type="ARBA" id="ARBA00023136"/>
    </source>
</evidence>
<dbReference type="AlphaFoldDB" id="A0A561BSC0"/>
<dbReference type="RefSeq" id="WP_145806912.1">
    <property type="nucleotide sequence ID" value="NZ_VIVK01000001.1"/>
</dbReference>
<dbReference type="InterPro" id="IPR007343">
    <property type="entry name" value="Uncharacterised_pept_Zn_put"/>
</dbReference>
<evidence type="ECO:0000313" key="6">
    <source>
        <dbReference type="EMBL" id="TWD81784.1"/>
    </source>
</evidence>